<dbReference type="NCBIfam" id="TIGR00254">
    <property type="entry name" value="GGDEF"/>
    <property type="match status" value="1"/>
</dbReference>
<feature type="transmembrane region" description="Helical" evidence="3">
    <location>
        <begin position="127"/>
        <end position="148"/>
    </location>
</feature>
<name>A0ABU8JF04_9GAMM</name>
<dbReference type="SMART" id="SM00267">
    <property type="entry name" value="GGDEF"/>
    <property type="match status" value="1"/>
</dbReference>
<reference evidence="5 6" key="1">
    <citation type="journal article" date="2014" name="Int. J. Syst. Evol. Microbiol.">
        <title>Fulvimonas yonginensis sp. nov., isolated from greenhouse soil, and emended description of the genus Fulvimonas.</title>
        <authorList>
            <person name="Ahn J.H."/>
            <person name="Kim S.J."/>
            <person name="Weon H.Y."/>
            <person name="Hong S.B."/>
            <person name="Seok S.J."/>
            <person name="Kwon S.W."/>
        </authorList>
    </citation>
    <scope>NUCLEOTIDE SEQUENCE [LARGE SCALE GENOMIC DNA]</scope>
    <source>
        <strain evidence="5 6">KACC 16952</strain>
    </source>
</reference>
<dbReference type="PROSITE" id="PS50887">
    <property type="entry name" value="GGDEF"/>
    <property type="match status" value="1"/>
</dbReference>
<dbReference type="EC" id="2.7.7.65" evidence="1"/>
<dbReference type="CDD" id="cd01949">
    <property type="entry name" value="GGDEF"/>
    <property type="match status" value="1"/>
</dbReference>
<feature type="transmembrane region" description="Helical" evidence="3">
    <location>
        <begin position="62"/>
        <end position="82"/>
    </location>
</feature>
<dbReference type="PANTHER" id="PTHR45138">
    <property type="entry name" value="REGULATORY COMPONENTS OF SENSORY TRANSDUCTION SYSTEM"/>
    <property type="match status" value="1"/>
</dbReference>
<dbReference type="InterPro" id="IPR029787">
    <property type="entry name" value="Nucleotide_cyclase"/>
</dbReference>
<keyword evidence="3" id="KW-0472">Membrane</keyword>
<dbReference type="RefSeq" id="WP_336808411.1">
    <property type="nucleotide sequence ID" value="NZ_JBBBNY010000011.1"/>
</dbReference>
<gene>
    <name evidence="5" type="ORF">WAT24_13480</name>
</gene>
<evidence type="ECO:0000256" key="1">
    <source>
        <dbReference type="ARBA" id="ARBA00012528"/>
    </source>
</evidence>
<dbReference type="InterPro" id="IPR000160">
    <property type="entry name" value="GGDEF_dom"/>
</dbReference>
<keyword evidence="6" id="KW-1185">Reference proteome</keyword>
<feature type="transmembrane region" description="Helical" evidence="3">
    <location>
        <begin position="160"/>
        <end position="181"/>
    </location>
</feature>
<evidence type="ECO:0000256" key="3">
    <source>
        <dbReference type="SAM" id="Phobius"/>
    </source>
</evidence>
<accession>A0ABU8JF04</accession>
<dbReference type="InterPro" id="IPR043128">
    <property type="entry name" value="Rev_trsase/Diguanyl_cyclase"/>
</dbReference>
<evidence type="ECO:0000313" key="6">
    <source>
        <dbReference type="Proteomes" id="UP001381174"/>
    </source>
</evidence>
<dbReference type="GO" id="GO:0052621">
    <property type="term" value="F:diguanylate cyclase activity"/>
    <property type="evidence" value="ECO:0007669"/>
    <property type="project" value="UniProtKB-EC"/>
</dbReference>
<dbReference type="Gene3D" id="3.30.70.270">
    <property type="match status" value="1"/>
</dbReference>
<comment type="caution">
    <text evidence="5">The sequence shown here is derived from an EMBL/GenBank/DDBJ whole genome shotgun (WGS) entry which is preliminary data.</text>
</comment>
<dbReference type="EMBL" id="JBBBNY010000011">
    <property type="protein sequence ID" value="MEI7037774.1"/>
    <property type="molecule type" value="Genomic_DNA"/>
</dbReference>
<dbReference type="Proteomes" id="UP001381174">
    <property type="component" value="Unassembled WGS sequence"/>
</dbReference>
<organism evidence="5 6">
    <name type="scientific">Fulvimonas yonginensis</name>
    <dbReference type="NCBI Taxonomy" id="1495200"/>
    <lineage>
        <taxon>Bacteria</taxon>
        <taxon>Pseudomonadati</taxon>
        <taxon>Pseudomonadota</taxon>
        <taxon>Gammaproteobacteria</taxon>
        <taxon>Lysobacterales</taxon>
        <taxon>Rhodanobacteraceae</taxon>
        <taxon>Fulvimonas</taxon>
    </lineage>
</organism>
<feature type="transmembrane region" description="Helical" evidence="3">
    <location>
        <begin position="190"/>
        <end position="212"/>
    </location>
</feature>
<keyword evidence="3" id="KW-0812">Transmembrane</keyword>
<evidence type="ECO:0000256" key="2">
    <source>
        <dbReference type="ARBA" id="ARBA00034247"/>
    </source>
</evidence>
<keyword evidence="5" id="KW-0548">Nucleotidyltransferase</keyword>
<feature type="transmembrane region" description="Helical" evidence="3">
    <location>
        <begin position="257"/>
        <end position="276"/>
    </location>
</feature>
<dbReference type="InterPro" id="IPR050469">
    <property type="entry name" value="Diguanylate_Cyclase"/>
</dbReference>
<evidence type="ECO:0000313" key="5">
    <source>
        <dbReference type="EMBL" id="MEI7037774.1"/>
    </source>
</evidence>
<sequence>MRVQNWTPRIYPPLLLGHLGVLLWVGERRILACSYAFVLAILGFTVLLCWRRLRLSVRHNRPLWGLLLLSLAAQCAAFGLLLDDALRHPQGTLVAFDTTFYFCLSELALLIAAAYSPLTRVRRWTTGLDSVLACAIVALFYALLRQLLGGGATEATARTLMWMFDGIALFVALFATLRFVAVQRADERRFYFVLMAYAWAEALLPAIHNRFILSSESYLPELLLGLPFVLLGLLLSRRRKVWLRRYRPGRRTRRITASLRPLVLSLALCLLSFAELGQDRPLAIAALILAVVTYGTRTTVLLAYHLAVEEELRRLRRDLHHRSIHDELTGLLNRTGFRQVLRRTGQEAVRTRRGFGVAVVDVDNFKAFNDTYGHLAGDDCLSLVAHALRSEAARRAGVVAARYGGEEFVLLMSGAAADDAEAWTQQLREHVQSLQIRHLNAPLGVVTVSAGLALMPAGAALASEKLLRAADDALYEAKRAGRNQVRVAAVHVLPARLTA</sequence>
<proteinExistence type="predicted"/>
<dbReference type="Pfam" id="PF00990">
    <property type="entry name" value="GGDEF"/>
    <property type="match status" value="1"/>
</dbReference>
<keyword evidence="3" id="KW-1133">Transmembrane helix</keyword>
<feature type="transmembrane region" description="Helical" evidence="3">
    <location>
        <begin position="218"/>
        <end position="236"/>
    </location>
</feature>
<feature type="domain" description="GGDEF" evidence="4">
    <location>
        <begin position="353"/>
        <end position="490"/>
    </location>
</feature>
<dbReference type="SUPFAM" id="SSF55073">
    <property type="entry name" value="Nucleotide cyclase"/>
    <property type="match status" value="1"/>
</dbReference>
<comment type="catalytic activity">
    <reaction evidence="2">
        <text>2 GTP = 3',3'-c-di-GMP + 2 diphosphate</text>
        <dbReference type="Rhea" id="RHEA:24898"/>
        <dbReference type="ChEBI" id="CHEBI:33019"/>
        <dbReference type="ChEBI" id="CHEBI:37565"/>
        <dbReference type="ChEBI" id="CHEBI:58805"/>
        <dbReference type="EC" id="2.7.7.65"/>
    </reaction>
</comment>
<feature type="transmembrane region" description="Helical" evidence="3">
    <location>
        <begin position="29"/>
        <end position="50"/>
    </location>
</feature>
<evidence type="ECO:0000259" key="4">
    <source>
        <dbReference type="PROSITE" id="PS50887"/>
    </source>
</evidence>
<feature type="transmembrane region" description="Helical" evidence="3">
    <location>
        <begin position="282"/>
        <end position="307"/>
    </location>
</feature>
<keyword evidence="5" id="KW-0808">Transferase</keyword>
<protein>
    <recommendedName>
        <fullName evidence="1">diguanylate cyclase</fullName>
        <ecNumber evidence="1">2.7.7.65</ecNumber>
    </recommendedName>
</protein>
<dbReference type="PANTHER" id="PTHR45138:SF9">
    <property type="entry name" value="DIGUANYLATE CYCLASE DGCM-RELATED"/>
    <property type="match status" value="1"/>
</dbReference>
<feature type="transmembrane region" description="Helical" evidence="3">
    <location>
        <begin position="94"/>
        <end position="115"/>
    </location>
</feature>